<evidence type="ECO:0000256" key="3">
    <source>
        <dbReference type="ARBA" id="ARBA00022490"/>
    </source>
</evidence>
<dbReference type="OMA" id="WSKALWM"/>
<dbReference type="GO" id="GO:0000930">
    <property type="term" value="C:gamma-tubulin complex"/>
    <property type="evidence" value="ECO:0007669"/>
    <property type="project" value="TreeGrafter"/>
</dbReference>
<dbReference type="GO" id="GO:0051321">
    <property type="term" value="P:meiotic cell cycle"/>
    <property type="evidence" value="ECO:0007669"/>
    <property type="project" value="TreeGrafter"/>
</dbReference>
<dbReference type="Pfam" id="PF17681">
    <property type="entry name" value="GCP_N_terminal"/>
    <property type="match status" value="1"/>
</dbReference>
<dbReference type="GO" id="GO:0043015">
    <property type="term" value="F:gamma-tubulin binding"/>
    <property type="evidence" value="ECO:0007669"/>
    <property type="project" value="InterPro"/>
</dbReference>
<protein>
    <recommendedName>
        <fullName evidence="6">Spindle pole body component</fullName>
    </recommendedName>
</protein>
<dbReference type="GO" id="GO:0031122">
    <property type="term" value="P:cytoplasmic microtubule organization"/>
    <property type="evidence" value="ECO:0007669"/>
    <property type="project" value="TreeGrafter"/>
</dbReference>
<reference evidence="10" key="1">
    <citation type="journal article" date="2012" name="Proc. Natl. Acad. Sci. U.S.A.">
        <title>Antigenic diversity is generated by distinct evolutionary mechanisms in African trypanosome species.</title>
        <authorList>
            <person name="Jackson A.P."/>
            <person name="Berry A."/>
            <person name="Aslett M."/>
            <person name="Allison H.C."/>
            <person name="Burton P."/>
            <person name="Vavrova-Anderson J."/>
            <person name="Brown R."/>
            <person name="Browne H."/>
            <person name="Corton N."/>
            <person name="Hauser H."/>
            <person name="Gamble J."/>
            <person name="Gilderthorp R."/>
            <person name="Marcello L."/>
            <person name="McQuillan J."/>
            <person name="Otto T.D."/>
            <person name="Quail M.A."/>
            <person name="Sanders M.J."/>
            <person name="van Tonder A."/>
            <person name="Ginger M.L."/>
            <person name="Field M.C."/>
            <person name="Barry J.D."/>
            <person name="Hertz-Fowler C."/>
            <person name="Berriman M."/>
        </authorList>
    </citation>
    <scope>NUCLEOTIDE SEQUENCE</scope>
    <source>
        <strain evidence="10">Y486</strain>
    </source>
</reference>
<evidence type="ECO:0000256" key="2">
    <source>
        <dbReference type="ARBA" id="ARBA00010337"/>
    </source>
</evidence>
<dbReference type="GO" id="GO:0051011">
    <property type="term" value="F:microtubule minus-end binding"/>
    <property type="evidence" value="ECO:0007669"/>
    <property type="project" value="TreeGrafter"/>
</dbReference>
<evidence type="ECO:0000313" key="10">
    <source>
        <dbReference type="EMBL" id="CCC48397.1"/>
    </source>
</evidence>
<dbReference type="InterPro" id="IPR040457">
    <property type="entry name" value="GCP_C"/>
</dbReference>
<keyword evidence="3 6" id="KW-0963">Cytoplasm</keyword>
<feature type="domain" description="Gamma tubulin complex component protein N-terminal" evidence="9">
    <location>
        <begin position="2"/>
        <end position="288"/>
    </location>
</feature>
<dbReference type="Gene3D" id="1.20.120.1900">
    <property type="entry name" value="Gamma-tubulin complex, C-terminal domain"/>
    <property type="match status" value="1"/>
</dbReference>
<dbReference type="InterPro" id="IPR042241">
    <property type="entry name" value="GCP_C_sf"/>
</dbReference>
<dbReference type="GO" id="GO:0000922">
    <property type="term" value="C:spindle pole"/>
    <property type="evidence" value="ECO:0007669"/>
    <property type="project" value="InterPro"/>
</dbReference>
<dbReference type="VEuPathDB" id="TriTrypDB:TvY486_0601880"/>
<evidence type="ECO:0000256" key="4">
    <source>
        <dbReference type="ARBA" id="ARBA00022701"/>
    </source>
</evidence>
<dbReference type="GO" id="GO:0005874">
    <property type="term" value="C:microtubule"/>
    <property type="evidence" value="ECO:0007669"/>
    <property type="project" value="UniProtKB-KW"/>
</dbReference>
<evidence type="ECO:0000256" key="7">
    <source>
        <dbReference type="SAM" id="MobiDB-lite"/>
    </source>
</evidence>
<comment type="similarity">
    <text evidence="2 6">Belongs to the TUBGCP family.</text>
</comment>
<comment type="subcellular location">
    <subcellularLocation>
        <location evidence="1 6">Cytoplasm</location>
        <location evidence="1 6">Cytoskeleton</location>
        <location evidence="1 6">Microtubule organizing center</location>
    </subcellularLocation>
</comment>
<evidence type="ECO:0000256" key="6">
    <source>
        <dbReference type="RuleBase" id="RU363050"/>
    </source>
</evidence>
<dbReference type="Pfam" id="PF04130">
    <property type="entry name" value="GCP_C_terminal"/>
    <property type="match status" value="1"/>
</dbReference>
<organism evidence="10">
    <name type="scientific">Trypanosoma vivax (strain Y486)</name>
    <dbReference type="NCBI Taxonomy" id="1055687"/>
    <lineage>
        <taxon>Eukaryota</taxon>
        <taxon>Discoba</taxon>
        <taxon>Euglenozoa</taxon>
        <taxon>Kinetoplastea</taxon>
        <taxon>Metakinetoplastina</taxon>
        <taxon>Trypanosomatida</taxon>
        <taxon>Trypanosomatidae</taxon>
        <taxon>Trypanosoma</taxon>
        <taxon>Duttonella</taxon>
    </lineage>
</organism>
<keyword evidence="5 6" id="KW-0206">Cytoskeleton</keyword>
<evidence type="ECO:0000256" key="5">
    <source>
        <dbReference type="ARBA" id="ARBA00023212"/>
    </source>
</evidence>
<dbReference type="PANTHER" id="PTHR19302">
    <property type="entry name" value="GAMMA TUBULIN COMPLEX PROTEIN"/>
    <property type="match status" value="1"/>
</dbReference>
<evidence type="ECO:0000256" key="1">
    <source>
        <dbReference type="ARBA" id="ARBA00004267"/>
    </source>
</evidence>
<keyword evidence="4 6" id="KW-0493">Microtubule</keyword>
<dbReference type="GO" id="GO:0051225">
    <property type="term" value="P:spindle assembly"/>
    <property type="evidence" value="ECO:0007669"/>
    <property type="project" value="TreeGrafter"/>
</dbReference>
<proteinExistence type="inferred from homology"/>
<feature type="domain" description="Gamma tubulin complex component C-terminal" evidence="8">
    <location>
        <begin position="297"/>
        <end position="613"/>
    </location>
</feature>
<dbReference type="EMBL" id="HE573022">
    <property type="protein sequence ID" value="CCC48397.1"/>
    <property type="molecule type" value="Genomic_DNA"/>
</dbReference>
<dbReference type="InterPro" id="IPR041470">
    <property type="entry name" value="GCP_N"/>
</dbReference>
<dbReference type="GO" id="GO:0000278">
    <property type="term" value="P:mitotic cell cycle"/>
    <property type="evidence" value="ECO:0007669"/>
    <property type="project" value="TreeGrafter"/>
</dbReference>
<name>G0TWQ9_TRYVY</name>
<dbReference type="GO" id="GO:0007020">
    <property type="term" value="P:microtubule nucleation"/>
    <property type="evidence" value="ECO:0007669"/>
    <property type="project" value="InterPro"/>
</dbReference>
<evidence type="ECO:0000259" key="8">
    <source>
        <dbReference type="Pfam" id="PF04130"/>
    </source>
</evidence>
<dbReference type="AlphaFoldDB" id="G0TWQ9"/>
<evidence type="ECO:0000259" key="9">
    <source>
        <dbReference type="Pfam" id="PF17681"/>
    </source>
</evidence>
<sequence length="671" mass="74675">MEELQCALLGFSSVSLPLVGARERQNCGDGNTNQVTTTLLQLHPSERSLIEATLPLGAMCRTLRGLVTDVAVGRTNGMYLSAVGVAASHLLKFYEESVRDATTPSSFAALYPKFSDAFGLLVEMVQHRDSVDLLLSSVRMFLCNHEIPQEFRVQLGESVYMSLLYTIGHYVAHGVVLHGRDDFFISVKSKGGKEDHTLHSDLLPSGITVDLGLLILSVGRERRVLLSDAETHGREYLEQLAMGTQDELANRVFSSIYNPSLCVGGLLAVDELEARIEEVQALWSKALWMKVHEQVHLPDHLTALRTMFLCHRGDLWHAFVENAFPTLVDSAVSKLVQTEASTSRAVSVAFACALEVSGLADISIYERFSMFAVFPLETNEHVFDLRSIEYTAQTILTSLKGLVLRYVPPRGLQLIVSAKALEYYQRIFSFHIIRRFSLHALHSVRCVFSRASVANKNPTTEFRRTFAIMQLLLFLQTTLAYYLQVDVIVLQNAELDRAMDKCKSVQDAKRCLDRYVWHITEGSFISDGSSPLLAACESLFQCSFALYVLCMRYNLTSWAVAGSHIPVEVTAALTVLETRAQQEVVAAFTGHLSRSATRANERALWARLDFNGYLSAGSQYSAATVFQQPKAVETSSTTLMPTSTVRRPTASRTRQERSRSAVTPSPKRAHR</sequence>
<accession>G0TWQ9</accession>
<feature type="region of interest" description="Disordered" evidence="7">
    <location>
        <begin position="633"/>
        <end position="671"/>
    </location>
</feature>
<feature type="compositionally biased region" description="Polar residues" evidence="7">
    <location>
        <begin position="633"/>
        <end position="652"/>
    </location>
</feature>
<dbReference type="PANTHER" id="PTHR19302:SF27">
    <property type="entry name" value="GAMMA-TUBULIN COMPLEX COMPONENT 4"/>
    <property type="match status" value="1"/>
</dbReference>
<gene>
    <name evidence="10" type="ORF">TVY486_0601880</name>
</gene>
<dbReference type="InterPro" id="IPR007259">
    <property type="entry name" value="GCP"/>
</dbReference>